<dbReference type="EMBL" id="CP036281">
    <property type="protein sequence ID" value="QDU80761.1"/>
    <property type="molecule type" value="Genomic_DNA"/>
</dbReference>
<gene>
    <name evidence="2" type="ORF">Pla110_24940</name>
</gene>
<dbReference type="OrthoDB" id="263788at2"/>
<dbReference type="AlphaFoldDB" id="A0A518CNF2"/>
<dbReference type="SUPFAM" id="SSF54427">
    <property type="entry name" value="NTF2-like"/>
    <property type="match status" value="1"/>
</dbReference>
<dbReference type="KEGG" id="plon:Pla110_24940"/>
<organism evidence="2 3">
    <name type="scientific">Polystyrenella longa</name>
    <dbReference type="NCBI Taxonomy" id="2528007"/>
    <lineage>
        <taxon>Bacteria</taxon>
        <taxon>Pseudomonadati</taxon>
        <taxon>Planctomycetota</taxon>
        <taxon>Planctomycetia</taxon>
        <taxon>Planctomycetales</taxon>
        <taxon>Planctomycetaceae</taxon>
        <taxon>Polystyrenella</taxon>
    </lineage>
</organism>
<name>A0A518CNF2_9PLAN</name>
<dbReference type="InterPro" id="IPR032710">
    <property type="entry name" value="NTF2-like_dom_sf"/>
</dbReference>
<dbReference type="Proteomes" id="UP000317178">
    <property type="component" value="Chromosome"/>
</dbReference>
<reference evidence="2 3" key="1">
    <citation type="submission" date="2019-02" db="EMBL/GenBank/DDBJ databases">
        <title>Deep-cultivation of Planctomycetes and their phenomic and genomic characterization uncovers novel biology.</title>
        <authorList>
            <person name="Wiegand S."/>
            <person name="Jogler M."/>
            <person name="Boedeker C."/>
            <person name="Pinto D."/>
            <person name="Vollmers J."/>
            <person name="Rivas-Marin E."/>
            <person name="Kohn T."/>
            <person name="Peeters S.H."/>
            <person name="Heuer A."/>
            <person name="Rast P."/>
            <person name="Oberbeckmann S."/>
            <person name="Bunk B."/>
            <person name="Jeske O."/>
            <person name="Meyerdierks A."/>
            <person name="Storesund J.E."/>
            <person name="Kallscheuer N."/>
            <person name="Luecker S."/>
            <person name="Lage O.M."/>
            <person name="Pohl T."/>
            <person name="Merkel B.J."/>
            <person name="Hornburger P."/>
            <person name="Mueller R.-W."/>
            <person name="Bruemmer F."/>
            <person name="Labrenz M."/>
            <person name="Spormann A.M."/>
            <person name="Op den Camp H."/>
            <person name="Overmann J."/>
            <person name="Amann R."/>
            <person name="Jetten M.S.M."/>
            <person name="Mascher T."/>
            <person name="Medema M.H."/>
            <person name="Devos D.P."/>
            <person name="Kaster A.-K."/>
            <person name="Ovreas L."/>
            <person name="Rohde M."/>
            <person name="Galperin M.Y."/>
            <person name="Jogler C."/>
        </authorList>
    </citation>
    <scope>NUCLEOTIDE SEQUENCE [LARGE SCALE GENOMIC DNA]</scope>
    <source>
        <strain evidence="2 3">Pla110</strain>
    </source>
</reference>
<dbReference type="Gene3D" id="3.10.450.50">
    <property type="match status" value="1"/>
</dbReference>
<dbReference type="InterPro" id="IPR011944">
    <property type="entry name" value="Steroid_delta5-4_isomerase"/>
</dbReference>
<protein>
    <submittedName>
        <fullName evidence="2">SnoaL-like domain protein</fullName>
    </submittedName>
</protein>
<feature type="domain" description="DUF4440" evidence="1">
    <location>
        <begin position="52"/>
        <end position="155"/>
    </location>
</feature>
<dbReference type="RefSeq" id="WP_144996000.1">
    <property type="nucleotide sequence ID" value="NZ_CP036281.1"/>
</dbReference>
<evidence type="ECO:0000313" key="3">
    <source>
        <dbReference type="Proteomes" id="UP000317178"/>
    </source>
</evidence>
<dbReference type="NCBIfam" id="TIGR02246">
    <property type="entry name" value="SgcJ/EcaC family oxidoreductase"/>
    <property type="match status" value="1"/>
</dbReference>
<proteinExistence type="predicted"/>
<dbReference type="Pfam" id="PF14534">
    <property type="entry name" value="DUF4440"/>
    <property type="match status" value="1"/>
</dbReference>
<sequence>MRRIVTAVLFVSLSSNSIGWTEETRSEPASASKTTQAVEESSELKEIRSGSDAFVKAFNEGNAEAVASLWMENGEYVDETGERFTGRDEIQKVYADYFAAHPQSQIQNEIDSLHKLSSQLVIEEGRTTVDQNATANAGYCHYTAIHSLEDGKWKLALVRDQWVDAPISEQHISDLDWLTGTWTAEERGIEIESVFEPVESGNFMKLTHTVTQLDGSQTSGFQIFGWNARSSQIQSWNFNSDGGHAVGYWVPQSNGWLAEMHGESGDGMETKAVNSLIRLDENAFAWKSVNRTLGDLQLPDTGEVIMKRN</sequence>
<keyword evidence="3" id="KW-1185">Reference proteome</keyword>
<evidence type="ECO:0000313" key="2">
    <source>
        <dbReference type="EMBL" id="QDU80761.1"/>
    </source>
</evidence>
<evidence type="ECO:0000259" key="1">
    <source>
        <dbReference type="Pfam" id="PF14534"/>
    </source>
</evidence>
<dbReference type="InterPro" id="IPR027843">
    <property type="entry name" value="DUF4440"/>
</dbReference>
<accession>A0A518CNF2</accession>